<name>A0A485M5D0_9ZZZZ</name>
<dbReference type="GO" id="GO:0005829">
    <property type="term" value="C:cytosol"/>
    <property type="evidence" value="ECO:0007669"/>
    <property type="project" value="TreeGrafter"/>
</dbReference>
<sequence length="551" mass="59213">MIVGIDIGGTHTDAVCIRGRNIIATAKIVTGDDLVQTIRDAIGALSINYAGIRRTVLSTTLSTNAITEKKYAPAGMIVSAGPGIDPRRYFFTDDFHLVKGAIDHRGREYVPIDPAEVTRVADGLKKKGITGVGVVSKFSVRNPSHETSISSLIEKEFEHVSLGHTLSGNLNFPRRIHTTFFNTAVMPVQKRFVQSVRKALAELGIRSPLFFLKADGGTFSDSAADRHPVETILSGPAASMMGGLALCDDLEATTLMLDIGGTTTDIGVLIKGVPVLEPRGVDIGGYKTLVRGIKVMSVGAGGDSRVSLAGQDIRVGPHRDGPPACMGGPSPTPMDALAVLGQFSKGDREKAVRAIAPIAGQLGQDISEVSRRIVSIMIDVIRKSAGEFIDEVNRYPVYTIFEMLHPEVVKPDRVMAIGGPAALLSPFIEESFDMRCAVPDNAMVANAMGAALARTTRQITLTADTQLQRMICPELGLDEKISPTMSMNELKKRGEQALRDNASRLGILDKGEISILEEQVFNIVRGFSTTGKNMRLKLQTKPGVIDEWSEA</sequence>
<dbReference type="PANTHER" id="PTHR11365">
    <property type="entry name" value="5-OXOPROLINASE RELATED"/>
    <property type="match status" value="1"/>
</dbReference>
<gene>
    <name evidence="3" type="primary">acxA</name>
    <name evidence="3" type="ORF">SCFA_280027</name>
</gene>
<dbReference type="GO" id="GO:0018710">
    <property type="term" value="F:acetone carboxylase activity"/>
    <property type="evidence" value="ECO:0007669"/>
    <property type="project" value="UniProtKB-EC"/>
</dbReference>
<dbReference type="InterPro" id="IPR045079">
    <property type="entry name" value="Oxoprolinase-like"/>
</dbReference>
<evidence type="ECO:0000259" key="1">
    <source>
        <dbReference type="Pfam" id="PF01968"/>
    </source>
</evidence>
<dbReference type="SUPFAM" id="SSF53067">
    <property type="entry name" value="Actin-like ATPase domain"/>
    <property type="match status" value="1"/>
</dbReference>
<evidence type="ECO:0000259" key="2">
    <source>
        <dbReference type="Pfam" id="PF05378"/>
    </source>
</evidence>
<feature type="domain" description="Hydantoinase A/oxoprolinase" evidence="1">
    <location>
        <begin position="175"/>
        <end position="457"/>
    </location>
</feature>
<dbReference type="Pfam" id="PF05378">
    <property type="entry name" value="Hydant_A_N"/>
    <property type="match status" value="1"/>
</dbReference>
<keyword evidence="3" id="KW-0436">Ligase</keyword>
<dbReference type="EC" id="6.4.1.6" evidence="3"/>
<dbReference type="PANTHER" id="PTHR11365:SF2">
    <property type="entry name" value="5-OXOPROLINASE"/>
    <property type="match status" value="1"/>
</dbReference>
<accession>A0A485M5D0</accession>
<dbReference type="InterPro" id="IPR043129">
    <property type="entry name" value="ATPase_NBD"/>
</dbReference>
<evidence type="ECO:0000313" key="3">
    <source>
        <dbReference type="EMBL" id="VFU14363.1"/>
    </source>
</evidence>
<dbReference type="Pfam" id="PF01968">
    <property type="entry name" value="Hydantoinase_A"/>
    <property type="match status" value="1"/>
</dbReference>
<feature type="domain" description="Hydantoinase/oxoprolinase N-terminal" evidence="2">
    <location>
        <begin position="3"/>
        <end position="156"/>
    </location>
</feature>
<dbReference type="AlphaFoldDB" id="A0A485M5D0"/>
<organism evidence="3">
    <name type="scientific">anaerobic digester metagenome</name>
    <dbReference type="NCBI Taxonomy" id="1263854"/>
    <lineage>
        <taxon>unclassified sequences</taxon>
        <taxon>metagenomes</taxon>
        <taxon>ecological metagenomes</taxon>
    </lineage>
</organism>
<dbReference type="InterPro" id="IPR002821">
    <property type="entry name" value="Hydantoinase_A"/>
</dbReference>
<dbReference type="EMBL" id="CAADRM010000090">
    <property type="protein sequence ID" value="VFU14363.1"/>
    <property type="molecule type" value="Genomic_DNA"/>
</dbReference>
<reference evidence="3" key="1">
    <citation type="submission" date="2019-03" db="EMBL/GenBank/DDBJ databases">
        <authorList>
            <person name="Hao L."/>
        </authorList>
    </citation>
    <scope>NUCLEOTIDE SEQUENCE</scope>
</reference>
<dbReference type="GO" id="GO:0006749">
    <property type="term" value="P:glutathione metabolic process"/>
    <property type="evidence" value="ECO:0007669"/>
    <property type="project" value="TreeGrafter"/>
</dbReference>
<dbReference type="InterPro" id="IPR008040">
    <property type="entry name" value="Hydant_A_N"/>
</dbReference>
<protein>
    <submittedName>
        <fullName evidence="3">Acetone carboxylase beta subunit</fullName>
        <ecNumber evidence="3">6.4.1.6</ecNumber>
    </submittedName>
</protein>
<proteinExistence type="predicted"/>
<dbReference type="GO" id="GO:0017168">
    <property type="term" value="F:5-oxoprolinase (ATP-hydrolyzing) activity"/>
    <property type="evidence" value="ECO:0007669"/>
    <property type="project" value="TreeGrafter"/>
</dbReference>